<name>A0A3B4GDQ6_9CICH</name>
<dbReference type="GO" id="GO:0008270">
    <property type="term" value="F:zinc ion binding"/>
    <property type="evidence" value="ECO:0007669"/>
    <property type="project" value="InterPro"/>
</dbReference>
<dbReference type="GeneTree" id="ENSGT00530000063983"/>
<protein>
    <recommendedName>
        <fullName evidence="2">CCHC-type domain-containing protein</fullName>
    </recommendedName>
</protein>
<dbReference type="GO" id="GO:0003723">
    <property type="term" value="F:RNA binding"/>
    <property type="evidence" value="ECO:0007669"/>
    <property type="project" value="InterPro"/>
</dbReference>
<dbReference type="Ensembl" id="ENSPNYT00000021621.1">
    <property type="protein sequence ID" value="ENSPNYP00000021112.1"/>
    <property type="gene ID" value="ENSPNYG00000015964.1"/>
</dbReference>
<accession>A0A3B4GDQ6</accession>
<dbReference type="SUPFAM" id="SSF57756">
    <property type="entry name" value="Retrovirus zinc finger-like domains"/>
    <property type="match status" value="1"/>
</dbReference>
<sequence length="152" mass="17133">MHSEYVRVEDIKTWLSFKCSVLRGLDLKDEDGIRTGAYRYVFYPGQPKTCHKCGSNDHLAMECVNVVCRNCKSGEHIIKDCPYPKNCNLCGKEDHTFRSCPQSYANWLRMPQVQQAEETPVVTGNSAPTNVDRGYNQSNEPQLEVVGNQTGG</sequence>
<evidence type="ECO:0000313" key="3">
    <source>
        <dbReference type="Ensembl" id="ENSPNYP00000021112.1"/>
    </source>
</evidence>
<dbReference type="STRING" id="303518.ENSPNYP00000021112"/>
<feature type="compositionally biased region" description="Polar residues" evidence="1">
    <location>
        <begin position="116"/>
        <end position="141"/>
    </location>
</feature>
<dbReference type="InterPro" id="IPR057811">
    <property type="entry name" value="RBD_ZCCHC3_2nd"/>
</dbReference>
<dbReference type="Pfam" id="PF23058">
    <property type="entry name" value="RBD_ZCCHC3_2nd"/>
    <property type="match status" value="1"/>
</dbReference>
<dbReference type="SMART" id="SM00343">
    <property type="entry name" value="ZnF_C2HC"/>
    <property type="match status" value="3"/>
</dbReference>
<dbReference type="InterPro" id="IPR042509">
    <property type="entry name" value="ZCCHC3"/>
</dbReference>
<dbReference type="Gene3D" id="4.10.60.10">
    <property type="entry name" value="Zinc finger, CCHC-type"/>
    <property type="match status" value="1"/>
</dbReference>
<dbReference type="InterPro" id="IPR036875">
    <property type="entry name" value="Znf_CCHC_sf"/>
</dbReference>
<proteinExistence type="predicted"/>
<dbReference type="GO" id="GO:0003690">
    <property type="term" value="F:double-stranded DNA binding"/>
    <property type="evidence" value="ECO:0007669"/>
    <property type="project" value="InterPro"/>
</dbReference>
<feature type="domain" description="CCHC-type" evidence="2">
    <location>
        <begin position="67"/>
        <end position="83"/>
    </location>
</feature>
<feature type="domain" description="CCHC-type" evidence="2">
    <location>
        <begin position="86"/>
        <end position="102"/>
    </location>
</feature>
<dbReference type="Pfam" id="PF00098">
    <property type="entry name" value="zf-CCHC"/>
    <property type="match status" value="1"/>
</dbReference>
<feature type="domain" description="CCHC-type" evidence="2">
    <location>
        <begin position="49"/>
        <end position="65"/>
    </location>
</feature>
<organism evidence="3">
    <name type="scientific">Pundamilia nyererei</name>
    <dbReference type="NCBI Taxonomy" id="303518"/>
    <lineage>
        <taxon>Eukaryota</taxon>
        <taxon>Metazoa</taxon>
        <taxon>Chordata</taxon>
        <taxon>Craniata</taxon>
        <taxon>Vertebrata</taxon>
        <taxon>Euteleostomi</taxon>
        <taxon>Actinopterygii</taxon>
        <taxon>Neopterygii</taxon>
        <taxon>Teleostei</taxon>
        <taxon>Neoteleostei</taxon>
        <taxon>Acanthomorphata</taxon>
        <taxon>Ovalentaria</taxon>
        <taxon>Cichlomorphae</taxon>
        <taxon>Cichliformes</taxon>
        <taxon>Cichlidae</taxon>
        <taxon>African cichlids</taxon>
        <taxon>Pseudocrenilabrinae</taxon>
        <taxon>Haplochromini</taxon>
        <taxon>Pundamilia</taxon>
    </lineage>
</organism>
<evidence type="ECO:0000256" key="1">
    <source>
        <dbReference type="SAM" id="MobiDB-lite"/>
    </source>
</evidence>
<dbReference type="AlphaFoldDB" id="A0A3B4GDQ6"/>
<feature type="region of interest" description="Disordered" evidence="1">
    <location>
        <begin position="116"/>
        <end position="152"/>
    </location>
</feature>
<reference evidence="3" key="1">
    <citation type="submission" date="2023-09" db="UniProtKB">
        <authorList>
            <consortium name="Ensembl"/>
        </authorList>
    </citation>
    <scope>IDENTIFICATION</scope>
</reference>
<dbReference type="GO" id="GO:0002218">
    <property type="term" value="P:activation of innate immune response"/>
    <property type="evidence" value="ECO:0007669"/>
    <property type="project" value="InterPro"/>
</dbReference>
<evidence type="ECO:0000259" key="2">
    <source>
        <dbReference type="SMART" id="SM00343"/>
    </source>
</evidence>
<dbReference type="PANTHER" id="PTHR22639:SF3">
    <property type="entry name" value="ZINC FINGER CCHC DOMAIN-CONTAINING PROTEIN 3"/>
    <property type="match status" value="1"/>
</dbReference>
<dbReference type="InterPro" id="IPR001878">
    <property type="entry name" value="Znf_CCHC"/>
</dbReference>
<dbReference type="PANTHER" id="PTHR22639">
    <property type="entry name" value="GAG-RELATED PROTEIN"/>
    <property type="match status" value="1"/>
</dbReference>